<reference evidence="1" key="1">
    <citation type="submission" date="2020-07" db="EMBL/GenBank/DDBJ databases">
        <authorList>
            <person name="Ferguson B K."/>
        </authorList>
    </citation>
    <scope>NUCLEOTIDE SEQUENCE</scope>
    <source>
        <strain evidence="1">L06</strain>
    </source>
</reference>
<organism evidence="1">
    <name type="scientific">Bracon brevicornis</name>
    <dbReference type="NCBI Taxonomy" id="1563983"/>
    <lineage>
        <taxon>Eukaryota</taxon>
        <taxon>Metazoa</taxon>
        <taxon>Ecdysozoa</taxon>
        <taxon>Arthropoda</taxon>
        <taxon>Hexapoda</taxon>
        <taxon>Insecta</taxon>
        <taxon>Pterygota</taxon>
        <taxon>Neoptera</taxon>
        <taxon>Endopterygota</taxon>
        <taxon>Hymenoptera</taxon>
        <taxon>Apocrita</taxon>
        <taxon>Ichneumonoidea</taxon>
        <taxon>Braconidae</taxon>
        <taxon>Braconinae</taxon>
        <taxon>Bracon</taxon>
    </lineage>
</organism>
<accession>A0A6V7KPS8</accession>
<gene>
    <name evidence="1" type="ORF">BBRV_LOCUS85176</name>
</gene>
<dbReference type="EMBL" id="CADCXW020000262">
    <property type="protein sequence ID" value="CAD1565983.1"/>
    <property type="molecule type" value="Genomic_DNA"/>
</dbReference>
<protein>
    <submittedName>
        <fullName evidence="1">Uncharacterized protein</fullName>
    </submittedName>
</protein>
<dbReference type="AlphaFoldDB" id="A0A6V7KPS8"/>
<evidence type="ECO:0000313" key="1">
    <source>
        <dbReference type="EMBL" id="CAD1565983.1"/>
    </source>
</evidence>
<sequence length="82" mass="9662">MAELQVNEEYFITKLKWVTTKFGRRIVAEMNGEFSVFLPYRVVKYCTDNEPWCNSLMTSAEKRQVKLRYLGGDTNQCEFIPV</sequence>
<proteinExistence type="predicted"/>
<name>A0A6V7KPS8_9HYME</name>